<sequence>MNVDYGAKKDTVFGLNFSVPLSIYNVNWQVPIVIPVIVLVVSIYLVIGPIIDNPQVEYLYASCFILAGVAFYGPFVHMRYVLPGMGKQWTGLRYVLPGMYKQ</sequence>
<comment type="caution">
    <text evidence="2">The sequence shown here is derived from an EMBL/GenBank/DDBJ whole genome shotgun (WGS) entry which is preliminary data.</text>
</comment>
<evidence type="ECO:0000256" key="1">
    <source>
        <dbReference type="SAM" id="Phobius"/>
    </source>
</evidence>
<reference evidence="2" key="1">
    <citation type="submission" date="2014-08" db="EMBL/GenBank/DDBJ databases">
        <authorList>
            <person name="Murali S."/>
            <person name="Richards S."/>
            <person name="Bandaranaike D."/>
            <person name="Bellair M."/>
            <person name="Blankenburg K."/>
            <person name="Chao H."/>
            <person name="Dinh H."/>
            <person name="Doddapaneni H."/>
            <person name="Dugan-Rocha S."/>
            <person name="Elkadiri S."/>
            <person name="Gnanaolivu R."/>
            <person name="Hughes D."/>
            <person name="Lee S."/>
            <person name="Li M."/>
            <person name="Ming W."/>
            <person name="Munidasa M."/>
            <person name="Muniz J."/>
            <person name="Nguyen L."/>
            <person name="Osuji N."/>
            <person name="Pu L.-L."/>
            <person name="Puazo M."/>
            <person name="Skinner E."/>
            <person name="Qu C."/>
            <person name="Quiroz J."/>
            <person name="Raj R."/>
            <person name="Weissenberger G."/>
            <person name="Xin Y."/>
            <person name="Zou X."/>
            <person name="Han Y."/>
            <person name="Worley K."/>
            <person name="Muzny D."/>
            <person name="Gibbs R."/>
        </authorList>
    </citation>
    <scope>NUCLEOTIDE SEQUENCE</scope>
    <source>
        <strain evidence="2">HAZT.00-mixed</strain>
        <tissue evidence="2">Whole organism</tissue>
    </source>
</reference>
<keyword evidence="1" id="KW-0812">Transmembrane</keyword>
<protein>
    <submittedName>
        <fullName evidence="2">Uncharacterized protein</fullName>
    </submittedName>
</protein>
<gene>
    <name evidence="2" type="ORF">HAZT_HAZT005695</name>
</gene>
<organism evidence="2">
    <name type="scientific">Hyalella azteca</name>
    <name type="common">Amphipod</name>
    <dbReference type="NCBI Taxonomy" id="294128"/>
    <lineage>
        <taxon>Eukaryota</taxon>
        <taxon>Metazoa</taxon>
        <taxon>Ecdysozoa</taxon>
        <taxon>Arthropoda</taxon>
        <taxon>Crustacea</taxon>
        <taxon>Multicrustacea</taxon>
        <taxon>Malacostraca</taxon>
        <taxon>Eumalacostraca</taxon>
        <taxon>Peracarida</taxon>
        <taxon>Amphipoda</taxon>
        <taxon>Senticaudata</taxon>
        <taxon>Talitrida</taxon>
        <taxon>Talitroidea</taxon>
        <taxon>Hyalellidae</taxon>
        <taxon>Hyalella</taxon>
    </lineage>
</organism>
<dbReference type="AlphaFoldDB" id="A0A6A0GS91"/>
<keyword evidence="1" id="KW-0472">Membrane</keyword>
<proteinExistence type="predicted"/>
<dbReference type="Proteomes" id="UP000711488">
    <property type="component" value="Unassembled WGS sequence"/>
</dbReference>
<dbReference type="EMBL" id="JQDR03015683">
    <property type="protein sequence ID" value="KAA0186238.1"/>
    <property type="molecule type" value="Genomic_DNA"/>
</dbReference>
<evidence type="ECO:0000313" key="2">
    <source>
        <dbReference type="EMBL" id="KAA0186238.1"/>
    </source>
</evidence>
<feature type="transmembrane region" description="Helical" evidence="1">
    <location>
        <begin position="28"/>
        <end position="51"/>
    </location>
</feature>
<accession>A0A6A0GS91</accession>
<feature type="transmembrane region" description="Helical" evidence="1">
    <location>
        <begin position="58"/>
        <end position="75"/>
    </location>
</feature>
<reference evidence="2" key="3">
    <citation type="submission" date="2019-06" db="EMBL/GenBank/DDBJ databases">
        <authorList>
            <person name="Poynton C."/>
            <person name="Hasenbein S."/>
            <person name="Benoit J.B."/>
            <person name="Sepulveda M.S."/>
            <person name="Poelchau M.F."/>
            <person name="Murali S.C."/>
            <person name="Chen S."/>
            <person name="Glastad K.M."/>
            <person name="Werren J.H."/>
            <person name="Vineis J.H."/>
            <person name="Bowen J.L."/>
            <person name="Friedrich M."/>
            <person name="Jones J."/>
            <person name="Robertson H.M."/>
            <person name="Feyereisen R."/>
            <person name="Mechler-Hickson A."/>
            <person name="Mathers N."/>
            <person name="Lee C.E."/>
            <person name="Colbourne J.K."/>
            <person name="Biales A."/>
            <person name="Johnston J.S."/>
            <person name="Wellborn G.A."/>
            <person name="Rosendale A.J."/>
            <person name="Cridge A.G."/>
            <person name="Munoz-Torres M.C."/>
            <person name="Bain P.A."/>
            <person name="Manny A.R."/>
            <person name="Major K.M."/>
            <person name="Lambert F.N."/>
            <person name="Vulpe C.D."/>
            <person name="Tuck P."/>
            <person name="Blalock B.J."/>
            <person name="Lin Y.-Y."/>
            <person name="Smith M.E."/>
            <person name="Ochoa-Acuna H."/>
            <person name="Chen M.-J.M."/>
            <person name="Childers C.P."/>
            <person name="Qu J."/>
            <person name="Dugan S."/>
            <person name="Lee S.L."/>
            <person name="Chao H."/>
            <person name="Dinh H."/>
            <person name="Han Y."/>
            <person name="Doddapaneni H."/>
            <person name="Worley K.C."/>
            <person name="Muzny D.M."/>
            <person name="Gibbs R.A."/>
            <person name="Richards S."/>
        </authorList>
    </citation>
    <scope>NUCLEOTIDE SEQUENCE</scope>
    <source>
        <strain evidence="2">HAZT.00-mixed</strain>
        <tissue evidence="2">Whole organism</tissue>
    </source>
</reference>
<reference evidence="2" key="2">
    <citation type="journal article" date="2018" name="Environ. Sci. Technol.">
        <title>The Toxicogenome of Hyalella azteca: A Model for Sediment Ecotoxicology and Evolutionary Toxicology.</title>
        <authorList>
            <person name="Poynton H.C."/>
            <person name="Hasenbein S."/>
            <person name="Benoit J.B."/>
            <person name="Sepulveda M.S."/>
            <person name="Poelchau M.F."/>
            <person name="Hughes D.S.T."/>
            <person name="Murali S.C."/>
            <person name="Chen S."/>
            <person name="Glastad K.M."/>
            <person name="Goodisman M.A.D."/>
            <person name="Werren J.H."/>
            <person name="Vineis J.H."/>
            <person name="Bowen J.L."/>
            <person name="Friedrich M."/>
            <person name="Jones J."/>
            <person name="Robertson H.M."/>
            <person name="Feyereisen R."/>
            <person name="Mechler-Hickson A."/>
            <person name="Mathers N."/>
            <person name="Lee C.E."/>
            <person name="Colbourne J.K."/>
            <person name="Biales A."/>
            <person name="Johnston J.S."/>
            <person name="Wellborn G.A."/>
            <person name="Rosendale A.J."/>
            <person name="Cridge A.G."/>
            <person name="Munoz-Torres M.C."/>
            <person name="Bain P.A."/>
            <person name="Manny A.R."/>
            <person name="Major K.M."/>
            <person name="Lambert F.N."/>
            <person name="Vulpe C.D."/>
            <person name="Tuck P."/>
            <person name="Blalock B.J."/>
            <person name="Lin Y.Y."/>
            <person name="Smith M.E."/>
            <person name="Ochoa-Acuna H."/>
            <person name="Chen M.M."/>
            <person name="Childers C.P."/>
            <person name="Qu J."/>
            <person name="Dugan S."/>
            <person name="Lee S.L."/>
            <person name="Chao H."/>
            <person name="Dinh H."/>
            <person name="Han Y."/>
            <person name="Doddapaneni H."/>
            <person name="Worley K.C."/>
            <person name="Muzny D.M."/>
            <person name="Gibbs R.A."/>
            <person name="Richards S."/>
        </authorList>
    </citation>
    <scope>NUCLEOTIDE SEQUENCE</scope>
    <source>
        <strain evidence="2">HAZT.00-mixed</strain>
        <tissue evidence="2">Whole organism</tissue>
    </source>
</reference>
<name>A0A6A0GS91_HYAAZ</name>
<keyword evidence="1" id="KW-1133">Transmembrane helix</keyword>